<gene>
    <name evidence="3" type="ORF">ENL21_09310</name>
</gene>
<feature type="domain" description="Non-reducing end beta-L-arabinofuranosidase-like GH127 catalytic" evidence="1">
    <location>
        <begin position="132"/>
        <end position="445"/>
    </location>
</feature>
<dbReference type="GO" id="GO:0005975">
    <property type="term" value="P:carbohydrate metabolic process"/>
    <property type="evidence" value="ECO:0007669"/>
    <property type="project" value="InterPro"/>
</dbReference>
<evidence type="ECO:0000259" key="2">
    <source>
        <dbReference type="Pfam" id="PF20736"/>
    </source>
</evidence>
<dbReference type="EMBL" id="DRTD01000696">
    <property type="protein sequence ID" value="HHE55968.1"/>
    <property type="molecule type" value="Genomic_DNA"/>
</dbReference>
<dbReference type="InterPro" id="IPR012878">
    <property type="entry name" value="Beta-AFase-like_GH127_cat"/>
</dbReference>
<sequence length="662" mass="75822">MSIINGNQLKFIAMLRIDYFGRTIKEFNSMSAYVFNKTKQLCAFFLLLTVSILLTIGCKENNLNIPEPVTRNAYMVVELPSPASVHLDVNGRFFSRFRGNVKYLHYQHQRFGQEMLNAYAIRHYAPGKLLELVWDREYAGKWLDAATRTAVNIGEDSLLAMVDAFASSLRQYQQPDGYMGIPLPNNRPLNDWEKAWDIWNEFYALVGLLTHYELRNNRASLEAASRIGNWILTTFSPIKDAHSPFFQGEVDGFTKVVVIGQLIRLYRHTGNTDLLEFVRQVINHFPPIQQMLSSGEPYLVHPYMLSAVLGGMVDFAQVTKDQKMLTKIEQICDGLIQHFMFPTGSLGEREDLTESVLKDVPDGQLQETCATTEWIFLMERLYEATGRAKYIDALELTCYNALLAAQSVDGMKWCYWTPLRYSKHWFHGPTRCCFFSGPRGIARLPQLIYATKGNTIYVNFFESSQATLNTKDGRVKVIQKSDYPASGKSKVKLKPPPNWKGKLRIRVPNWAKNFQIRLNGRIAKISDKIEGYFEIILEDAPEYQVEIKFDIPFWVEDFAGGGCFIRRGPEVLSVDVRDNIDTWLGAQDDLISIPDEITPLPIKSYRKYQWAGPLKSDTNRRVYRVLINDKRTDEPRSVLLTPYADAGNEGAAFRTIFPHARN</sequence>
<evidence type="ECO:0000313" key="3">
    <source>
        <dbReference type="EMBL" id="HHE55968.1"/>
    </source>
</evidence>
<name>A0A7V5H7L3_CALAY</name>
<dbReference type="InterPro" id="IPR008928">
    <property type="entry name" value="6-hairpin_glycosidase_sf"/>
</dbReference>
<evidence type="ECO:0000259" key="1">
    <source>
        <dbReference type="Pfam" id="PF07944"/>
    </source>
</evidence>
<dbReference type="Pfam" id="PF20736">
    <property type="entry name" value="Glyco_hydro127M"/>
    <property type="match status" value="1"/>
</dbReference>
<proteinExistence type="predicted"/>
<dbReference type="PANTHER" id="PTHR43465">
    <property type="entry name" value="DUF1680 DOMAIN PROTEIN (AFU_ORTHOLOGUE AFUA_1G08910)"/>
    <property type="match status" value="1"/>
</dbReference>
<accession>A0A7V5H7L3</accession>
<dbReference type="SUPFAM" id="SSF48208">
    <property type="entry name" value="Six-hairpin glycosidases"/>
    <property type="match status" value="1"/>
</dbReference>
<evidence type="ECO:0008006" key="4">
    <source>
        <dbReference type="Google" id="ProtNLM"/>
    </source>
</evidence>
<dbReference type="PANTHER" id="PTHR43465:SF2">
    <property type="entry name" value="DUF1680 DOMAIN PROTEIN (AFU_ORTHOLOGUE AFUA_1G08910)"/>
    <property type="match status" value="1"/>
</dbReference>
<feature type="domain" description="Non-reducing end beta-L-arabinofuranosidase-like GH127 middle" evidence="2">
    <location>
        <begin position="455"/>
        <end position="550"/>
    </location>
</feature>
<dbReference type="Pfam" id="PF07944">
    <property type="entry name" value="Beta-AFase-like_GH127_cat"/>
    <property type="match status" value="1"/>
</dbReference>
<organism evidence="3">
    <name type="scientific">Caldithrix abyssi</name>
    <dbReference type="NCBI Taxonomy" id="187145"/>
    <lineage>
        <taxon>Bacteria</taxon>
        <taxon>Pseudomonadati</taxon>
        <taxon>Calditrichota</taxon>
        <taxon>Calditrichia</taxon>
        <taxon>Calditrichales</taxon>
        <taxon>Calditrichaceae</taxon>
        <taxon>Caldithrix</taxon>
    </lineage>
</organism>
<dbReference type="Proteomes" id="UP000886111">
    <property type="component" value="Unassembled WGS sequence"/>
</dbReference>
<reference evidence="3" key="1">
    <citation type="journal article" date="2020" name="mSystems">
        <title>Genome- and Community-Level Interaction Insights into Carbon Utilization and Element Cycling Functions of Hydrothermarchaeota in Hydrothermal Sediment.</title>
        <authorList>
            <person name="Zhou Z."/>
            <person name="Liu Y."/>
            <person name="Xu W."/>
            <person name="Pan J."/>
            <person name="Luo Z.H."/>
            <person name="Li M."/>
        </authorList>
    </citation>
    <scope>NUCLEOTIDE SEQUENCE [LARGE SCALE GENOMIC DNA]</scope>
    <source>
        <strain evidence="3">HyVt-76</strain>
    </source>
</reference>
<dbReference type="InterPro" id="IPR049174">
    <property type="entry name" value="Beta-AFase-like"/>
</dbReference>
<dbReference type="AlphaFoldDB" id="A0A7V5H7L3"/>
<dbReference type="InterPro" id="IPR049046">
    <property type="entry name" value="Beta-AFase-like_GH127_middle"/>
</dbReference>
<comment type="caution">
    <text evidence="3">The sequence shown here is derived from an EMBL/GenBank/DDBJ whole genome shotgun (WGS) entry which is preliminary data.</text>
</comment>
<protein>
    <recommendedName>
        <fullName evidence="4">Glycoside hydrolase family 127 protein</fullName>
    </recommendedName>
</protein>